<feature type="domain" description="Insertion element IS150 protein InsJ-like helix-turn-helix" evidence="1">
    <location>
        <begin position="25"/>
        <end position="70"/>
    </location>
</feature>
<name>A0A3A3FK30_9BURK</name>
<reference evidence="3" key="1">
    <citation type="submission" date="2018-09" db="EMBL/GenBank/DDBJ databases">
        <authorList>
            <person name="Zhu H."/>
        </authorList>
    </citation>
    <scope>NUCLEOTIDE SEQUENCE [LARGE SCALE GENOMIC DNA]</scope>
    <source>
        <strain evidence="3">K1R23-30</strain>
    </source>
</reference>
<dbReference type="InterPro" id="IPR055247">
    <property type="entry name" value="InsJ-like_HTH"/>
</dbReference>
<sequence length="150" mass="17345">MKAVYRKSFKKNGDVMTAPYSVDLRRKIVRACERRTQSQRQIAELFGVSRSFVEGLLRRIRRSGELVPIRQRYGRHCKIDAAAREKLTQWLQEQPDLKLAVLSQRLQSECGVTVSLPTLCRTLQRLGLRPKKNWAVGSRRYSKRAGNTDT</sequence>
<proteinExistence type="predicted"/>
<gene>
    <name evidence="2" type="ORF">D3871_21175</name>
</gene>
<keyword evidence="3" id="KW-1185">Reference proteome</keyword>
<comment type="caution">
    <text evidence="2">The sequence shown here is derived from an EMBL/GenBank/DDBJ whole genome shotgun (WGS) entry which is preliminary data.</text>
</comment>
<evidence type="ECO:0000313" key="3">
    <source>
        <dbReference type="Proteomes" id="UP000265955"/>
    </source>
</evidence>
<accession>A0A3A3FK30</accession>
<dbReference type="Pfam" id="PF13518">
    <property type="entry name" value="HTH_28"/>
    <property type="match status" value="1"/>
</dbReference>
<dbReference type="RefSeq" id="WP_119771025.1">
    <property type="nucleotide sequence ID" value="NZ_QYUO01000002.1"/>
</dbReference>
<evidence type="ECO:0000259" key="1">
    <source>
        <dbReference type="Pfam" id="PF13518"/>
    </source>
</evidence>
<dbReference type="Proteomes" id="UP000265955">
    <property type="component" value="Unassembled WGS sequence"/>
</dbReference>
<dbReference type="InterPro" id="IPR009057">
    <property type="entry name" value="Homeodomain-like_sf"/>
</dbReference>
<protein>
    <submittedName>
        <fullName evidence="2">Transposase</fullName>
    </submittedName>
</protein>
<evidence type="ECO:0000313" key="2">
    <source>
        <dbReference type="EMBL" id="RJF95878.1"/>
    </source>
</evidence>
<dbReference type="EMBL" id="QYUO01000002">
    <property type="protein sequence ID" value="RJF95878.1"/>
    <property type="molecule type" value="Genomic_DNA"/>
</dbReference>
<dbReference type="OrthoDB" id="565387at2"/>
<dbReference type="SUPFAM" id="SSF46689">
    <property type="entry name" value="Homeodomain-like"/>
    <property type="match status" value="1"/>
</dbReference>
<organism evidence="2 3">
    <name type="scientific">Noviherbaspirillum saxi</name>
    <dbReference type="NCBI Taxonomy" id="2320863"/>
    <lineage>
        <taxon>Bacteria</taxon>
        <taxon>Pseudomonadati</taxon>
        <taxon>Pseudomonadota</taxon>
        <taxon>Betaproteobacteria</taxon>
        <taxon>Burkholderiales</taxon>
        <taxon>Oxalobacteraceae</taxon>
        <taxon>Noviherbaspirillum</taxon>
    </lineage>
</organism>
<dbReference type="AlphaFoldDB" id="A0A3A3FK30"/>
<dbReference type="Gene3D" id="1.10.10.10">
    <property type="entry name" value="Winged helix-like DNA-binding domain superfamily/Winged helix DNA-binding domain"/>
    <property type="match status" value="1"/>
</dbReference>
<dbReference type="InterPro" id="IPR036388">
    <property type="entry name" value="WH-like_DNA-bd_sf"/>
</dbReference>